<dbReference type="InterPro" id="IPR040052">
    <property type="entry name" value="RBM17"/>
</dbReference>
<dbReference type="GO" id="GO:0071011">
    <property type="term" value="C:precatalytic spliceosome"/>
    <property type="evidence" value="ECO:0007669"/>
    <property type="project" value="TreeGrafter"/>
</dbReference>
<dbReference type="PANTHER" id="PTHR13288:SF8">
    <property type="entry name" value="SPLICING FACTOR 45"/>
    <property type="match status" value="1"/>
</dbReference>
<dbReference type="InParanoid" id="A0A078ADG6"/>
<dbReference type="InterPro" id="IPR035979">
    <property type="entry name" value="RBD_domain_sf"/>
</dbReference>
<dbReference type="EMBL" id="CCKQ01007516">
    <property type="protein sequence ID" value="CDW78893.1"/>
    <property type="molecule type" value="Genomic_DNA"/>
</dbReference>
<organism evidence="2 3">
    <name type="scientific">Stylonychia lemnae</name>
    <name type="common">Ciliate</name>
    <dbReference type="NCBI Taxonomy" id="5949"/>
    <lineage>
        <taxon>Eukaryota</taxon>
        <taxon>Sar</taxon>
        <taxon>Alveolata</taxon>
        <taxon>Ciliophora</taxon>
        <taxon>Intramacronucleata</taxon>
        <taxon>Spirotrichea</taxon>
        <taxon>Stichotrichia</taxon>
        <taxon>Sporadotrichida</taxon>
        <taxon>Oxytrichidae</taxon>
        <taxon>Stylonychinae</taxon>
        <taxon>Stylonychia</taxon>
    </lineage>
</organism>
<dbReference type="AlphaFoldDB" id="A0A078ADG6"/>
<dbReference type="Proteomes" id="UP000039865">
    <property type="component" value="Unassembled WGS sequence"/>
</dbReference>
<dbReference type="OrthoDB" id="307456at2759"/>
<dbReference type="InterPro" id="IPR000467">
    <property type="entry name" value="G_patch_dom"/>
</dbReference>
<dbReference type="GO" id="GO:0003676">
    <property type="term" value="F:nucleic acid binding"/>
    <property type="evidence" value="ECO:0007669"/>
    <property type="project" value="InterPro"/>
</dbReference>
<name>A0A078ADG6_STYLE</name>
<feature type="domain" description="G-patch" evidence="1">
    <location>
        <begin position="132"/>
        <end position="185"/>
    </location>
</feature>
<evidence type="ECO:0000259" key="1">
    <source>
        <dbReference type="PROSITE" id="PS50174"/>
    </source>
</evidence>
<dbReference type="Gene3D" id="3.30.70.330">
    <property type="match status" value="1"/>
</dbReference>
<dbReference type="OMA" id="AIQGANC"/>
<dbReference type="PANTHER" id="PTHR13288">
    <property type="entry name" value="SPLICING FACTOR 45 SPF45"/>
    <property type="match status" value="1"/>
</dbReference>
<gene>
    <name evidence="2" type="primary">Contig9368.g10015</name>
    <name evidence="2" type="ORF">STYLEM_7878</name>
</gene>
<dbReference type="GO" id="GO:0045292">
    <property type="term" value="P:mRNA cis splicing, via spliceosome"/>
    <property type="evidence" value="ECO:0007669"/>
    <property type="project" value="InterPro"/>
</dbReference>
<dbReference type="SUPFAM" id="SSF54928">
    <property type="entry name" value="RNA-binding domain, RBD"/>
    <property type="match status" value="1"/>
</dbReference>
<dbReference type="PROSITE" id="PS50174">
    <property type="entry name" value="G_PATCH"/>
    <property type="match status" value="1"/>
</dbReference>
<proteinExistence type="predicted"/>
<evidence type="ECO:0000313" key="2">
    <source>
        <dbReference type="EMBL" id="CDW78893.1"/>
    </source>
</evidence>
<reference evidence="2 3" key="1">
    <citation type="submission" date="2014-06" db="EMBL/GenBank/DDBJ databases">
        <authorList>
            <person name="Swart Estienne"/>
        </authorList>
    </citation>
    <scope>NUCLEOTIDE SEQUENCE [LARGE SCALE GENOMIC DNA]</scope>
    <source>
        <strain evidence="2 3">130c</strain>
    </source>
</reference>
<dbReference type="FunCoup" id="A0A078ADG6">
    <property type="interactions" value="53"/>
</dbReference>
<dbReference type="InterPro" id="IPR012677">
    <property type="entry name" value="Nucleotide-bd_a/b_plait_sf"/>
</dbReference>
<dbReference type="SMART" id="SM00443">
    <property type="entry name" value="G_patch"/>
    <property type="match status" value="1"/>
</dbReference>
<sequence>MSKIKASEEQSELEIEANETLKKLDTRSGLVDIYLGNQADEEYNPANPNDFEKIIGKAKALKKELAARVERERILKKQIEIQQQQLLNKGKLQDEEEEDYTEMTAEEAYQARLRKSQGHLENQDAPQGSNRSDNKIKKMMEAMGWKGKGLGKQEQGILNPLVPKLTDGNAAIIEESAIGLDIMMKNEDRNPAIQNQQFIPVQLPQIRSKVLLFRDLVGIEEVDEDLREEVKFECEKYGEVLTCLVHSVPSEQLVKVFVEYRFQVEADNAYMDFKIREFNNKLIDVDFYGEDLLRQRQFNHQSLNM</sequence>
<accession>A0A078ADG6</accession>
<keyword evidence="3" id="KW-1185">Reference proteome</keyword>
<dbReference type="Pfam" id="PF01585">
    <property type="entry name" value="G-patch"/>
    <property type="match status" value="1"/>
</dbReference>
<protein>
    <submittedName>
        <fullName evidence="2">Dna-damage-repair toleration protein drt111</fullName>
    </submittedName>
</protein>
<evidence type="ECO:0000313" key="3">
    <source>
        <dbReference type="Proteomes" id="UP000039865"/>
    </source>
</evidence>